<evidence type="ECO:0000313" key="2">
    <source>
        <dbReference type="Proteomes" id="UP000499080"/>
    </source>
</evidence>
<organism evidence="1 2">
    <name type="scientific">Araneus ventricosus</name>
    <name type="common">Orbweaver spider</name>
    <name type="synonym">Epeira ventricosa</name>
    <dbReference type="NCBI Taxonomy" id="182803"/>
    <lineage>
        <taxon>Eukaryota</taxon>
        <taxon>Metazoa</taxon>
        <taxon>Ecdysozoa</taxon>
        <taxon>Arthropoda</taxon>
        <taxon>Chelicerata</taxon>
        <taxon>Arachnida</taxon>
        <taxon>Araneae</taxon>
        <taxon>Araneomorphae</taxon>
        <taxon>Entelegynae</taxon>
        <taxon>Araneoidea</taxon>
        <taxon>Araneidae</taxon>
        <taxon>Araneus</taxon>
    </lineage>
</organism>
<proteinExistence type="predicted"/>
<name>A0A4Y2T2A2_ARAVE</name>
<comment type="caution">
    <text evidence="1">The sequence shown here is derived from an EMBL/GenBank/DDBJ whole genome shotgun (WGS) entry which is preliminary data.</text>
</comment>
<evidence type="ECO:0000313" key="1">
    <source>
        <dbReference type="EMBL" id="GBN94734.1"/>
    </source>
</evidence>
<keyword evidence="2" id="KW-1185">Reference proteome</keyword>
<protein>
    <submittedName>
        <fullName evidence="1">Uncharacterized protein</fullName>
    </submittedName>
</protein>
<sequence length="144" mass="16647">MMRRMLVNDEKNPTLATDFDVDPSITLMRGHVYDEKILSRSFWLCLKTDGYRRTTTFWYILRIYVRVYLAAISKVCKRKELLSTNIIYLHEMVSFLKIKQAVPIPFDLAYPGNFMSQGFLIEGNCAICWSGRPETPSVAPQIGV</sequence>
<dbReference type="EMBL" id="BGPR01025646">
    <property type="protein sequence ID" value="GBN94734.1"/>
    <property type="molecule type" value="Genomic_DNA"/>
</dbReference>
<gene>
    <name evidence="1" type="ORF">AVEN_181845_1</name>
</gene>
<reference evidence="1 2" key="1">
    <citation type="journal article" date="2019" name="Sci. Rep.">
        <title>Orb-weaving spider Araneus ventricosus genome elucidates the spidroin gene catalogue.</title>
        <authorList>
            <person name="Kono N."/>
            <person name="Nakamura H."/>
            <person name="Ohtoshi R."/>
            <person name="Moran D.A.P."/>
            <person name="Shinohara A."/>
            <person name="Yoshida Y."/>
            <person name="Fujiwara M."/>
            <person name="Mori M."/>
            <person name="Tomita M."/>
            <person name="Arakawa K."/>
        </authorList>
    </citation>
    <scope>NUCLEOTIDE SEQUENCE [LARGE SCALE GENOMIC DNA]</scope>
</reference>
<accession>A0A4Y2T2A2</accession>
<dbReference type="AlphaFoldDB" id="A0A4Y2T2A2"/>
<dbReference type="Proteomes" id="UP000499080">
    <property type="component" value="Unassembled WGS sequence"/>
</dbReference>